<accession>A0A1J7IIJ7</accession>
<dbReference type="STRING" id="1408157.A0A1J7IIJ7"/>
<feature type="compositionally biased region" description="Polar residues" evidence="1">
    <location>
        <begin position="352"/>
        <end position="362"/>
    </location>
</feature>
<evidence type="ECO:0000313" key="3">
    <source>
        <dbReference type="EMBL" id="OIW27197.1"/>
    </source>
</evidence>
<gene>
    <name evidence="3" type="ORF">CONLIGDRAFT_417354</name>
</gene>
<feature type="domain" description="YAG7-like dimerisation" evidence="2">
    <location>
        <begin position="183"/>
        <end position="265"/>
    </location>
</feature>
<feature type="compositionally biased region" description="Basic and acidic residues" evidence="1">
    <location>
        <begin position="283"/>
        <end position="293"/>
    </location>
</feature>
<keyword evidence="4" id="KW-1185">Reference proteome</keyword>
<dbReference type="EMBL" id="KV875099">
    <property type="protein sequence ID" value="OIW27197.1"/>
    <property type="molecule type" value="Genomic_DNA"/>
</dbReference>
<dbReference type="OrthoDB" id="5399559at2759"/>
<reference evidence="3 4" key="1">
    <citation type="submission" date="2016-10" db="EMBL/GenBank/DDBJ databases">
        <title>Draft genome sequence of Coniochaeta ligniaria NRRL30616, a lignocellulolytic fungus for bioabatement of inhibitors in plant biomass hydrolysates.</title>
        <authorList>
            <consortium name="DOE Joint Genome Institute"/>
            <person name="Jimenez D.J."/>
            <person name="Hector R.E."/>
            <person name="Riley R."/>
            <person name="Sun H."/>
            <person name="Grigoriev I.V."/>
            <person name="Van Elsas J.D."/>
            <person name="Nichols N.N."/>
        </authorList>
    </citation>
    <scope>NUCLEOTIDE SEQUENCE [LARGE SCALE GENOMIC DNA]</scope>
    <source>
        <strain evidence="3 4">NRRL 30616</strain>
    </source>
</reference>
<dbReference type="InParanoid" id="A0A1J7IIJ7"/>
<dbReference type="Pfam" id="PF26434">
    <property type="entry name" value="YAG7_C"/>
    <property type="match status" value="1"/>
</dbReference>
<protein>
    <recommendedName>
        <fullName evidence="2">YAG7-like dimerisation domain-containing protein</fullName>
    </recommendedName>
</protein>
<feature type="region of interest" description="Disordered" evidence="1">
    <location>
        <begin position="275"/>
        <end position="410"/>
    </location>
</feature>
<dbReference type="Proteomes" id="UP000182658">
    <property type="component" value="Unassembled WGS sequence"/>
</dbReference>
<evidence type="ECO:0000259" key="2">
    <source>
        <dbReference type="Pfam" id="PF26434"/>
    </source>
</evidence>
<name>A0A1J7IIJ7_9PEZI</name>
<feature type="compositionally biased region" description="Low complexity" evidence="1">
    <location>
        <begin position="328"/>
        <end position="342"/>
    </location>
</feature>
<proteinExistence type="predicted"/>
<sequence length="410" mass="44154">MAASIIQKAAEVIQNPSVLTESKSSKKKKAKAQTERTESPVPTATLTPDKQASGGGNDEEDDSPYVRELRKSIRNVNKKIANASKTDSLIASHPDKSLDELVAAKIINADQKAQVLKKPGLQAQLAQLQEQLTQYLKVDQEYRGRLTSEKAAFEKSLTEKLEKDHEAALVQVKDEAHKTLATTLHDNLLALSQFLRLAAARRAEEADSQLDENRALEGVLLNVYSGDENAVDTMLKLVQGAEEPTRSTNGDVLTTTYAQVKVAAANYGLIFQQPEAEAPESTEEPKEETKDIPASDPTITHAGLTEIDEGSTKPFTNGHSDETTTTKVNNAADVADSAANAAGENQWDTEHTSNNLAESQEWVNVPRDPAETETGLAATPAAPSNTQSWADDHPEPAAEAPAAASQTEES</sequence>
<feature type="region of interest" description="Disordered" evidence="1">
    <location>
        <begin position="11"/>
        <end position="68"/>
    </location>
</feature>
<dbReference type="InterPro" id="IPR058602">
    <property type="entry name" value="YAG7_dimerisation_dom"/>
</dbReference>
<dbReference type="AlphaFoldDB" id="A0A1J7IIJ7"/>
<feature type="compositionally biased region" description="Polar residues" evidence="1">
    <location>
        <begin position="40"/>
        <end position="50"/>
    </location>
</feature>
<evidence type="ECO:0000256" key="1">
    <source>
        <dbReference type="SAM" id="MobiDB-lite"/>
    </source>
</evidence>
<organism evidence="3 4">
    <name type="scientific">Coniochaeta ligniaria NRRL 30616</name>
    <dbReference type="NCBI Taxonomy" id="1408157"/>
    <lineage>
        <taxon>Eukaryota</taxon>
        <taxon>Fungi</taxon>
        <taxon>Dikarya</taxon>
        <taxon>Ascomycota</taxon>
        <taxon>Pezizomycotina</taxon>
        <taxon>Sordariomycetes</taxon>
        <taxon>Sordariomycetidae</taxon>
        <taxon>Coniochaetales</taxon>
        <taxon>Coniochaetaceae</taxon>
        <taxon>Coniochaeta</taxon>
    </lineage>
</organism>
<evidence type="ECO:0000313" key="4">
    <source>
        <dbReference type="Proteomes" id="UP000182658"/>
    </source>
</evidence>